<accession>A0AAP4F6X3</accession>
<evidence type="ECO:0000313" key="9">
    <source>
        <dbReference type="EMBL" id="MDK4326155.1"/>
    </source>
</evidence>
<dbReference type="GO" id="GO:0008936">
    <property type="term" value="F:nicotinamidase activity"/>
    <property type="evidence" value="ECO:0007669"/>
    <property type="project" value="UniProtKB-EC"/>
</dbReference>
<evidence type="ECO:0000313" key="10">
    <source>
        <dbReference type="Proteomes" id="UP001226160"/>
    </source>
</evidence>
<dbReference type="Proteomes" id="UP001226160">
    <property type="component" value="Unassembled WGS sequence"/>
</dbReference>
<dbReference type="AlphaFoldDB" id="A0AAP4F6X3"/>
<dbReference type="InterPro" id="IPR036380">
    <property type="entry name" value="Isochorismatase-like_sf"/>
</dbReference>
<dbReference type="Pfam" id="PF00857">
    <property type="entry name" value="Isochorismatase"/>
    <property type="match status" value="1"/>
</dbReference>
<dbReference type="Gene3D" id="3.40.50.850">
    <property type="entry name" value="Isochorismatase-like"/>
    <property type="match status" value="1"/>
</dbReference>
<dbReference type="EC" id="3.5.1.19" evidence="6"/>
<keyword evidence="3" id="KW-0479">Metal-binding</keyword>
<proteinExistence type="inferred from homology"/>
<evidence type="ECO:0000259" key="8">
    <source>
        <dbReference type="Pfam" id="PF00857"/>
    </source>
</evidence>
<evidence type="ECO:0000256" key="6">
    <source>
        <dbReference type="ARBA" id="ARBA00039017"/>
    </source>
</evidence>
<evidence type="ECO:0000256" key="7">
    <source>
        <dbReference type="ARBA" id="ARBA00043224"/>
    </source>
</evidence>
<dbReference type="RefSeq" id="WP_284589702.1">
    <property type="nucleotide sequence ID" value="NZ_CP100361.1"/>
</dbReference>
<protein>
    <recommendedName>
        <fullName evidence="6">nicotinamidase</fullName>
        <ecNumber evidence="6">3.5.1.19</ecNumber>
    </recommendedName>
    <alternativeName>
        <fullName evidence="7">Nicotinamide deamidase</fullName>
    </alternativeName>
</protein>
<dbReference type="InterPro" id="IPR000868">
    <property type="entry name" value="Isochorismatase-like_dom"/>
</dbReference>
<comment type="caution">
    <text evidence="9">The sequence shown here is derived from an EMBL/GenBank/DDBJ whole genome shotgun (WGS) entry which is preliminary data.</text>
</comment>
<evidence type="ECO:0000256" key="5">
    <source>
        <dbReference type="ARBA" id="ARBA00037900"/>
    </source>
</evidence>
<evidence type="ECO:0000256" key="1">
    <source>
        <dbReference type="ARBA" id="ARBA00006336"/>
    </source>
</evidence>
<gene>
    <name evidence="9" type="ORF">QPX54_06460</name>
</gene>
<feature type="domain" description="Isochorismatase-like" evidence="8">
    <location>
        <begin position="18"/>
        <end position="202"/>
    </location>
</feature>
<evidence type="ECO:0000256" key="4">
    <source>
        <dbReference type="ARBA" id="ARBA00022801"/>
    </source>
</evidence>
<organism evidence="9 10">
    <name type="scientific">Corynebacterium propinquum</name>
    <dbReference type="NCBI Taxonomy" id="43769"/>
    <lineage>
        <taxon>Bacteria</taxon>
        <taxon>Bacillati</taxon>
        <taxon>Actinomycetota</taxon>
        <taxon>Actinomycetes</taxon>
        <taxon>Mycobacteriales</taxon>
        <taxon>Corynebacteriaceae</taxon>
        <taxon>Corynebacterium</taxon>
    </lineage>
</organism>
<dbReference type="CDD" id="cd01011">
    <property type="entry name" value="nicotinamidase"/>
    <property type="match status" value="1"/>
</dbReference>
<evidence type="ECO:0000256" key="3">
    <source>
        <dbReference type="ARBA" id="ARBA00022723"/>
    </source>
</evidence>
<dbReference type="SUPFAM" id="SSF52499">
    <property type="entry name" value="Isochorismatase-like hydrolases"/>
    <property type="match status" value="1"/>
</dbReference>
<sequence length="202" mass="21565">MSDNTDTPTDTPENTAHTALIVVDVQNDFCPGGSLGTEHGDDVAARIGALDTSGYDHVVATMDWHIDPGSHFAPEGEEPNFTTTWPVHCVADSHGAQLHPGVSALEFDAIFRKGEYTAAYSGFEAANSEGTGLAEWLNERGVTQVDIAGIATDYCVRATVLDACAQTQARVRVLRDLCSPVAKETERSAIEEMRDAGAEIVD</sequence>
<comment type="similarity">
    <text evidence="1">Belongs to the isochorismatase family.</text>
</comment>
<dbReference type="GO" id="GO:0046872">
    <property type="term" value="F:metal ion binding"/>
    <property type="evidence" value="ECO:0007669"/>
    <property type="project" value="UniProtKB-KW"/>
</dbReference>
<reference evidence="9" key="1">
    <citation type="submission" date="2023-05" db="EMBL/GenBank/DDBJ databases">
        <title>Metabolic capabilities are highly conserved among human nasal-associated Corynebacterium species in pangenomic analyses.</title>
        <authorList>
            <person name="Tran T.H."/>
            <person name="Roberts A.Q."/>
            <person name="Escapa I.F."/>
            <person name="Gao W."/>
            <person name="Conlan S."/>
            <person name="Kong H."/>
            <person name="Segre J.A."/>
            <person name="Kelly M.S."/>
            <person name="Lemon K.P."/>
        </authorList>
    </citation>
    <scope>NUCLEOTIDE SEQUENCE</scope>
    <source>
        <strain evidence="9">KPL2654</strain>
    </source>
</reference>
<dbReference type="EMBL" id="JASNVP010000005">
    <property type="protein sequence ID" value="MDK4326155.1"/>
    <property type="molecule type" value="Genomic_DNA"/>
</dbReference>
<dbReference type="GO" id="GO:0019363">
    <property type="term" value="P:pyridine nucleotide biosynthetic process"/>
    <property type="evidence" value="ECO:0007669"/>
    <property type="project" value="UniProtKB-KW"/>
</dbReference>
<name>A0AAP4F6X3_9CORY</name>
<keyword evidence="2" id="KW-0662">Pyridine nucleotide biosynthesis</keyword>
<dbReference type="InterPro" id="IPR052347">
    <property type="entry name" value="Isochorismatase_Nicotinamidase"/>
</dbReference>
<comment type="pathway">
    <text evidence="5">Cofactor biosynthesis; nicotinate biosynthesis; nicotinate from nicotinamide: step 1/1.</text>
</comment>
<dbReference type="PANTHER" id="PTHR11080">
    <property type="entry name" value="PYRAZINAMIDASE/NICOTINAMIDASE"/>
    <property type="match status" value="1"/>
</dbReference>
<keyword evidence="4" id="KW-0378">Hydrolase</keyword>
<evidence type="ECO:0000256" key="2">
    <source>
        <dbReference type="ARBA" id="ARBA00022642"/>
    </source>
</evidence>
<dbReference type="PANTHER" id="PTHR11080:SF2">
    <property type="entry name" value="LD05707P"/>
    <property type="match status" value="1"/>
</dbReference>